<protein>
    <submittedName>
        <fullName evidence="8">Major facilitator superfamily domain-containing protein</fullName>
    </submittedName>
</protein>
<dbReference type="Pfam" id="PF07690">
    <property type="entry name" value="MFS_1"/>
    <property type="match status" value="1"/>
</dbReference>
<feature type="transmembrane region" description="Helical" evidence="6">
    <location>
        <begin position="114"/>
        <end position="133"/>
    </location>
</feature>
<evidence type="ECO:0000313" key="9">
    <source>
        <dbReference type="Proteomes" id="UP001390339"/>
    </source>
</evidence>
<evidence type="ECO:0000256" key="5">
    <source>
        <dbReference type="SAM" id="MobiDB-lite"/>
    </source>
</evidence>
<sequence length="499" mass="52810">MDPAEIQSSSPGGEPHREASESTPLLAKASAISPSRRLKRRILLLLFTFIFGTMLADSLLPAALMQALEDVICDAYYQATHESGTTTGSATPDMTAGACKIPAVQRELAMVRGYQQLMPVFAGVLCTVPYGLLAERIGRVRVLRLYGAGALASLLWVLAVCYLRFAPVRWVWLSGLFLFVGGGDPVASSVVHVMVTDVADPAARAQIFLYLHAADVVSGFFGPAVSAALMETGHTWTVLLIAVGVLFCSAVVLLQFLPETLHLRRQGSADGNGPAETSSEQTATGNSNLLTPLMGVLSSNPQALLLLAVFAPQTAARELFTVIGLQYSNAKLSLSYARGNLLLSLFQGAQGLVVLVLLPLITHFVANRLGWAAWPRDRLYAITSIAFMTCGLLVVGVASSVAFEAVGLLLVALGSCTTGLLMSLLGGAVLPSQVSAIYSAALLCSIVMRSLSGPIFSGLLVAGLERGAQWIGLPFVVMAAFMTCILVASSFIKRKQHNE</sequence>
<dbReference type="InterPro" id="IPR036259">
    <property type="entry name" value="MFS_trans_sf"/>
</dbReference>
<feature type="transmembrane region" description="Helical" evidence="6">
    <location>
        <begin position="171"/>
        <end position="195"/>
    </location>
</feature>
<evidence type="ECO:0000256" key="3">
    <source>
        <dbReference type="ARBA" id="ARBA00022989"/>
    </source>
</evidence>
<feature type="transmembrane region" description="Helical" evidence="6">
    <location>
        <begin position="42"/>
        <end position="60"/>
    </location>
</feature>
<keyword evidence="2 6" id="KW-0812">Transmembrane</keyword>
<dbReference type="Proteomes" id="UP001390339">
    <property type="component" value="Unassembled WGS sequence"/>
</dbReference>
<accession>A0ABR2J3U8</accession>
<evidence type="ECO:0000259" key="7">
    <source>
        <dbReference type="PROSITE" id="PS50850"/>
    </source>
</evidence>
<name>A0ABR2J3U8_9PEZI</name>
<evidence type="ECO:0000256" key="4">
    <source>
        <dbReference type="ARBA" id="ARBA00023136"/>
    </source>
</evidence>
<dbReference type="EMBL" id="JAPCWZ010000003">
    <property type="protein sequence ID" value="KAK8872476.1"/>
    <property type="molecule type" value="Genomic_DNA"/>
</dbReference>
<keyword evidence="3 6" id="KW-1133">Transmembrane helix</keyword>
<dbReference type="PANTHER" id="PTHR23507:SF1">
    <property type="entry name" value="FI18259P1-RELATED"/>
    <property type="match status" value="1"/>
</dbReference>
<feature type="transmembrane region" description="Helical" evidence="6">
    <location>
        <begin position="145"/>
        <end position="165"/>
    </location>
</feature>
<dbReference type="InterPro" id="IPR020846">
    <property type="entry name" value="MFS_dom"/>
</dbReference>
<organism evidence="8 9">
    <name type="scientific">Apiospora arundinis</name>
    <dbReference type="NCBI Taxonomy" id="335852"/>
    <lineage>
        <taxon>Eukaryota</taxon>
        <taxon>Fungi</taxon>
        <taxon>Dikarya</taxon>
        <taxon>Ascomycota</taxon>
        <taxon>Pezizomycotina</taxon>
        <taxon>Sordariomycetes</taxon>
        <taxon>Xylariomycetidae</taxon>
        <taxon>Amphisphaeriales</taxon>
        <taxon>Apiosporaceae</taxon>
        <taxon>Apiospora</taxon>
    </lineage>
</organism>
<keyword evidence="4 6" id="KW-0472">Membrane</keyword>
<dbReference type="SUPFAM" id="SSF103473">
    <property type="entry name" value="MFS general substrate transporter"/>
    <property type="match status" value="1"/>
</dbReference>
<proteinExistence type="predicted"/>
<feature type="region of interest" description="Disordered" evidence="5">
    <location>
        <begin position="1"/>
        <end position="26"/>
    </location>
</feature>
<evidence type="ECO:0000313" key="8">
    <source>
        <dbReference type="EMBL" id="KAK8872476.1"/>
    </source>
</evidence>
<keyword evidence="9" id="KW-1185">Reference proteome</keyword>
<dbReference type="PANTHER" id="PTHR23507">
    <property type="entry name" value="ZGC:174356"/>
    <property type="match status" value="1"/>
</dbReference>
<reference evidence="8 9" key="1">
    <citation type="journal article" date="2024" name="IMA Fungus">
        <title>Apiospora arundinis, a panoply of carbohydrate-active enzymes and secondary metabolites.</title>
        <authorList>
            <person name="Sorensen T."/>
            <person name="Petersen C."/>
            <person name="Muurmann A.T."/>
            <person name="Christiansen J.V."/>
            <person name="Brundto M.L."/>
            <person name="Overgaard C.K."/>
            <person name="Boysen A.T."/>
            <person name="Wollenberg R.D."/>
            <person name="Larsen T.O."/>
            <person name="Sorensen J.L."/>
            <person name="Nielsen K.L."/>
            <person name="Sondergaard T.E."/>
        </authorList>
    </citation>
    <scope>NUCLEOTIDE SEQUENCE [LARGE SCALE GENOMIC DNA]</scope>
    <source>
        <strain evidence="8 9">AAU 773</strain>
    </source>
</reference>
<comment type="caution">
    <text evidence="8">The sequence shown here is derived from an EMBL/GenBank/DDBJ whole genome shotgun (WGS) entry which is preliminary data.</text>
</comment>
<feature type="domain" description="Major facilitator superfamily (MFS) profile" evidence="7">
    <location>
        <begin position="42"/>
        <end position="497"/>
    </location>
</feature>
<dbReference type="PROSITE" id="PS50850">
    <property type="entry name" value="MFS"/>
    <property type="match status" value="1"/>
</dbReference>
<comment type="subcellular location">
    <subcellularLocation>
        <location evidence="1">Membrane</location>
        <topology evidence="1">Multi-pass membrane protein</topology>
    </subcellularLocation>
</comment>
<evidence type="ECO:0000256" key="2">
    <source>
        <dbReference type="ARBA" id="ARBA00022692"/>
    </source>
</evidence>
<gene>
    <name evidence="8" type="ORF">PGQ11_002990</name>
</gene>
<feature type="compositionally biased region" description="Polar residues" evidence="5">
    <location>
        <begin position="1"/>
        <end position="11"/>
    </location>
</feature>
<feature type="transmembrane region" description="Helical" evidence="6">
    <location>
        <begin position="207"/>
        <end position="230"/>
    </location>
</feature>
<evidence type="ECO:0000256" key="6">
    <source>
        <dbReference type="SAM" id="Phobius"/>
    </source>
</evidence>
<evidence type="ECO:0000256" key="1">
    <source>
        <dbReference type="ARBA" id="ARBA00004141"/>
    </source>
</evidence>
<feature type="transmembrane region" description="Helical" evidence="6">
    <location>
        <begin position="408"/>
        <end position="430"/>
    </location>
</feature>
<feature type="transmembrane region" description="Helical" evidence="6">
    <location>
        <begin position="379"/>
        <end position="402"/>
    </location>
</feature>
<feature type="transmembrane region" description="Helical" evidence="6">
    <location>
        <begin position="470"/>
        <end position="492"/>
    </location>
</feature>
<feature type="transmembrane region" description="Helical" evidence="6">
    <location>
        <begin position="345"/>
        <end position="367"/>
    </location>
</feature>
<dbReference type="InterPro" id="IPR011701">
    <property type="entry name" value="MFS"/>
</dbReference>
<feature type="transmembrane region" description="Helical" evidence="6">
    <location>
        <begin position="236"/>
        <end position="257"/>
    </location>
</feature>
<dbReference type="Gene3D" id="1.20.1250.20">
    <property type="entry name" value="MFS general substrate transporter like domains"/>
    <property type="match status" value="1"/>
</dbReference>